<dbReference type="AlphaFoldDB" id="A0A6J7UC08"/>
<dbReference type="Pfam" id="PF00561">
    <property type="entry name" value="Abhydrolase_1"/>
    <property type="match status" value="1"/>
</dbReference>
<dbReference type="InterPro" id="IPR029058">
    <property type="entry name" value="AB_hydrolase_fold"/>
</dbReference>
<keyword evidence="2" id="KW-0378">Hydrolase</keyword>
<dbReference type="PANTHER" id="PTHR43248:SF25">
    <property type="entry name" value="AB HYDROLASE-1 DOMAIN-CONTAINING PROTEIN-RELATED"/>
    <property type="match status" value="1"/>
</dbReference>
<dbReference type="InterPro" id="IPR013595">
    <property type="entry name" value="Pept_S33_TAP-like_C"/>
</dbReference>
<dbReference type="GO" id="GO:0016787">
    <property type="term" value="F:hydrolase activity"/>
    <property type="evidence" value="ECO:0007669"/>
    <property type="project" value="UniProtKB-KW"/>
</dbReference>
<dbReference type="InterPro" id="IPR051601">
    <property type="entry name" value="Serine_prot/Carboxylest_S33"/>
</dbReference>
<evidence type="ECO:0000256" key="1">
    <source>
        <dbReference type="ARBA" id="ARBA00010088"/>
    </source>
</evidence>
<dbReference type="Pfam" id="PF08386">
    <property type="entry name" value="Abhydrolase_4"/>
    <property type="match status" value="1"/>
</dbReference>
<evidence type="ECO:0000256" key="2">
    <source>
        <dbReference type="ARBA" id="ARBA00022801"/>
    </source>
</evidence>
<name>A0A6J7UC08_9ZZZZ</name>
<feature type="domain" description="AB hydrolase-1" evidence="4">
    <location>
        <begin position="95"/>
        <end position="266"/>
    </location>
</feature>
<dbReference type="Gene3D" id="3.40.50.1820">
    <property type="entry name" value="alpha/beta hydrolase"/>
    <property type="match status" value="1"/>
</dbReference>
<comment type="similarity">
    <text evidence="1">Belongs to the peptidase S33 family.</text>
</comment>
<evidence type="ECO:0000313" key="6">
    <source>
        <dbReference type="EMBL" id="CAB5063120.1"/>
    </source>
</evidence>
<feature type="compositionally biased region" description="Polar residues" evidence="3">
    <location>
        <begin position="15"/>
        <end position="33"/>
    </location>
</feature>
<protein>
    <submittedName>
        <fullName evidence="6">Unannotated protein</fullName>
    </submittedName>
</protein>
<reference evidence="6" key="1">
    <citation type="submission" date="2020-05" db="EMBL/GenBank/DDBJ databases">
        <authorList>
            <person name="Chiriac C."/>
            <person name="Salcher M."/>
            <person name="Ghai R."/>
            <person name="Kavagutti S V."/>
        </authorList>
    </citation>
    <scope>NUCLEOTIDE SEQUENCE</scope>
</reference>
<feature type="region of interest" description="Disordered" evidence="3">
    <location>
        <begin position="14"/>
        <end position="45"/>
    </location>
</feature>
<gene>
    <name evidence="6" type="ORF">UFOPK4354_00392</name>
</gene>
<dbReference type="SUPFAM" id="SSF53474">
    <property type="entry name" value="alpha/beta-Hydrolases"/>
    <property type="match status" value="1"/>
</dbReference>
<proteinExistence type="inferred from homology"/>
<feature type="domain" description="Peptidase S33 tripeptidyl aminopeptidase-like C-terminal" evidence="5">
    <location>
        <begin position="382"/>
        <end position="482"/>
    </location>
</feature>
<accession>A0A6J7UC08</accession>
<dbReference type="EMBL" id="CAFBQW010000027">
    <property type="protein sequence ID" value="CAB5063120.1"/>
    <property type="molecule type" value="Genomic_DNA"/>
</dbReference>
<evidence type="ECO:0000256" key="3">
    <source>
        <dbReference type="SAM" id="MobiDB-lite"/>
    </source>
</evidence>
<organism evidence="6">
    <name type="scientific">freshwater metagenome</name>
    <dbReference type="NCBI Taxonomy" id="449393"/>
    <lineage>
        <taxon>unclassified sequences</taxon>
        <taxon>metagenomes</taxon>
        <taxon>ecological metagenomes</taxon>
    </lineage>
</organism>
<evidence type="ECO:0000259" key="5">
    <source>
        <dbReference type="Pfam" id="PF08386"/>
    </source>
</evidence>
<dbReference type="InterPro" id="IPR000073">
    <property type="entry name" value="AB_hydrolase_1"/>
</dbReference>
<evidence type="ECO:0000259" key="4">
    <source>
        <dbReference type="Pfam" id="PF00561"/>
    </source>
</evidence>
<sequence>MLVSILIGACAESEAGTTASKSSNNRATATAQETPPPSEQPKSKLDWTDCDVGRNTQCATLQVPLDWAEPTGPKIGLALVRVLATGDRIGSLIGNPGGPGGSGLEFLAADPFSEALTRRFDTVSWDPRGVGKSTPVSCNESVPDLLALDPDPDTAAEQAALDQAAEAISTDCADSDLSLLEHISTAEVAKDLEAIRVALGDEPLNYIGFSYGTQIGQTYAEMYPKKIRSMVLDGVVDPSLGYTEFLLGQTAAFDASFEENVKRCEQAGPEECGVRDLGAAYDQVHSMVEQEPLGSGDSVLGPGELATAAIMTGYYEDGWQDLGPALAAGLKGDGSALRDLADQYYDFGAFTAYVGVVCTDTPPPDSPAAYESFADAARELSPRFGGSVANELLPCATWPVEAAAAAAAVTAAGAPPILVIGNTRDPATPYDNAVAVSESLESGVLVTAEISGHTAYGTNACVTKIVDDYLINLAVPKADPRCT</sequence>
<dbReference type="PANTHER" id="PTHR43248">
    <property type="entry name" value="2-SUCCINYL-6-HYDROXY-2,4-CYCLOHEXADIENE-1-CARBOXYLATE SYNTHASE"/>
    <property type="match status" value="1"/>
</dbReference>